<evidence type="ECO:0000313" key="4">
    <source>
        <dbReference type="EMBL" id="NPT58209.1"/>
    </source>
</evidence>
<gene>
    <name evidence="4" type="ORF">GNZ13_27485</name>
</gene>
<comment type="catalytic activity">
    <reaction evidence="1">
        <text>ATP + protein L-histidine = ADP + protein N-phospho-L-histidine.</text>
        <dbReference type="EC" id="2.7.13.3"/>
    </reaction>
</comment>
<evidence type="ECO:0000259" key="3">
    <source>
        <dbReference type="Pfam" id="PF02518"/>
    </source>
</evidence>
<dbReference type="AlphaFoldDB" id="A0A972NTD8"/>
<proteinExistence type="predicted"/>
<dbReference type="GO" id="GO:0004673">
    <property type="term" value="F:protein histidine kinase activity"/>
    <property type="evidence" value="ECO:0007669"/>
    <property type="project" value="UniProtKB-EC"/>
</dbReference>
<evidence type="ECO:0000256" key="2">
    <source>
        <dbReference type="ARBA" id="ARBA00012438"/>
    </source>
</evidence>
<accession>A0A972NTD8</accession>
<evidence type="ECO:0000256" key="1">
    <source>
        <dbReference type="ARBA" id="ARBA00000085"/>
    </source>
</evidence>
<dbReference type="SUPFAM" id="SSF55874">
    <property type="entry name" value="ATPase domain of HSP90 chaperone/DNA topoisomerase II/histidine kinase"/>
    <property type="match status" value="1"/>
</dbReference>
<comment type="caution">
    <text evidence="4">The sequence shown here is derived from an EMBL/GenBank/DDBJ whole genome shotgun (WGS) entry which is preliminary data.</text>
</comment>
<dbReference type="EMBL" id="WOEZ01000150">
    <property type="protein sequence ID" value="NPT58209.1"/>
    <property type="molecule type" value="Genomic_DNA"/>
</dbReference>
<reference evidence="4 5" key="1">
    <citation type="submission" date="2019-11" db="EMBL/GenBank/DDBJ databases">
        <title>Metabolism of dissolved organic matter in forest soils.</title>
        <authorList>
            <person name="Cyle K.T."/>
            <person name="Wilhelm R.C."/>
            <person name="Martinez C.E."/>
        </authorList>
    </citation>
    <scope>NUCLEOTIDE SEQUENCE [LARGE SCALE GENOMIC DNA]</scope>
    <source>
        <strain evidence="4 5">5N</strain>
    </source>
</reference>
<dbReference type="InterPro" id="IPR036890">
    <property type="entry name" value="HATPase_C_sf"/>
</dbReference>
<dbReference type="EC" id="2.7.13.3" evidence="2"/>
<sequence length="94" mass="10446">MPAFHNFAFSFGLQAILSMLRFVGPNRQGTGSDRFNVIYDIRRSSARKVIGTGLGLAIVKELCRVLNGQNNFASRERGGTSFEIQFPLVPEKPE</sequence>
<dbReference type="Gene3D" id="3.30.565.10">
    <property type="entry name" value="Histidine kinase-like ATPase, C-terminal domain"/>
    <property type="match status" value="1"/>
</dbReference>
<dbReference type="Pfam" id="PF02518">
    <property type="entry name" value="HATPase_c"/>
    <property type="match status" value="1"/>
</dbReference>
<dbReference type="RefSeq" id="WP_172170484.1">
    <property type="nucleotide sequence ID" value="NZ_WOEZ01000150.1"/>
</dbReference>
<organism evidence="4 5">
    <name type="scientific">Paraburkholderia elongata</name>
    <dbReference type="NCBI Taxonomy" id="2675747"/>
    <lineage>
        <taxon>Bacteria</taxon>
        <taxon>Pseudomonadati</taxon>
        <taxon>Pseudomonadota</taxon>
        <taxon>Betaproteobacteria</taxon>
        <taxon>Burkholderiales</taxon>
        <taxon>Burkholderiaceae</taxon>
        <taxon>Paraburkholderia</taxon>
    </lineage>
</organism>
<name>A0A972NTD8_9BURK</name>
<feature type="domain" description="Histidine kinase/HSP90-like ATPase" evidence="3">
    <location>
        <begin position="43"/>
        <end position="88"/>
    </location>
</feature>
<evidence type="ECO:0000313" key="5">
    <source>
        <dbReference type="Proteomes" id="UP000655523"/>
    </source>
</evidence>
<dbReference type="PRINTS" id="PR00344">
    <property type="entry name" value="BCTRLSENSOR"/>
</dbReference>
<dbReference type="InterPro" id="IPR003594">
    <property type="entry name" value="HATPase_dom"/>
</dbReference>
<protein>
    <recommendedName>
        <fullName evidence="2">histidine kinase</fullName>
        <ecNumber evidence="2">2.7.13.3</ecNumber>
    </recommendedName>
</protein>
<dbReference type="Proteomes" id="UP000655523">
    <property type="component" value="Unassembled WGS sequence"/>
</dbReference>
<dbReference type="InterPro" id="IPR004358">
    <property type="entry name" value="Sig_transdc_His_kin-like_C"/>
</dbReference>
<keyword evidence="5" id="KW-1185">Reference proteome</keyword>